<dbReference type="InterPro" id="IPR051099">
    <property type="entry name" value="AGR/TXD"/>
</dbReference>
<dbReference type="Gene3D" id="3.40.30.10">
    <property type="entry name" value="Glutaredoxin"/>
    <property type="match status" value="1"/>
</dbReference>
<dbReference type="Proteomes" id="UP000310477">
    <property type="component" value="Unassembled WGS sequence"/>
</dbReference>
<dbReference type="InterPro" id="IPR013766">
    <property type="entry name" value="Thioredoxin_domain"/>
</dbReference>
<evidence type="ECO:0000313" key="5">
    <source>
        <dbReference type="Proteomes" id="UP000310477"/>
    </source>
</evidence>
<dbReference type="InterPro" id="IPR036249">
    <property type="entry name" value="Thioredoxin-like_sf"/>
</dbReference>
<accession>A0A4V5NYM7</accession>
<protein>
    <submittedName>
        <fullName evidence="4">Thioredoxin family protein</fullName>
    </submittedName>
</protein>
<feature type="domain" description="Thioredoxin" evidence="3">
    <location>
        <begin position="10"/>
        <end position="134"/>
    </location>
</feature>
<comment type="caution">
    <text evidence="4">The sequence shown here is derived from an EMBL/GenBank/DDBJ whole genome shotgun (WGS) entry which is preliminary data.</text>
</comment>
<evidence type="ECO:0000256" key="1">
    <source>
        <dbReference type="ARBA" id="ARBA00022729"/>
    </source>
</evidence>
<proteinExistence type="predicted"/>
<dbReference type="Pfam" id="PF00085">
    <property type="entry name" value="Thioredoxin"/>
    <property type="match status" value="1"/>
</dbReference>
<dbReference type="PANTHER" id="PTHR15337:SF11">
    <property type="entry name" value="THIOREDOXIN DOMAIN-CONTAINING PROTEIN"/>
    <property type="match status" value="1"/>
</dbReference>
<reference evidence="4 5" key="1">
    <citation type="submission" date="2019-04" db="EMBL/GenBank/DDBJ databases">
        <title>Pedobacter sp. AR-2-6 sp. nov., isolated from Arctic soil.</title>
        <authorList>
            <person name="Dahal R.H."/>
            <person name="Kim D.-U."/>
        </authorList>
    </citation>
    <scope>NUCLEOTIDE SEQUENCE [LARGE SCALE GENOMIC DNA]</scope>
    <source>
        <strain evidence="4 5">AR-2-6</strain>
    </source>
</reference>
<evidence type="ECO:0000259" key="3">
    <source>
        <dbReference type="PROSITE" id="PS51352"/>
    </source>
</evidence>
<dbReference type="PROSITE" id="PS51352">
    <property type="entry name" value="THIOREDOXIN_2"/>
    <property type="match status" value="1"/>
</dbReference>
<sequence>MKKVACIIILFFIGFTANAEINFLDNPVWSTVLAKAKKENKIIFLDAYATWCGPCKQMDSEVYTDKASADYYNANFINVKYDMEKGEGPMLAAKYAVTAYPYLLFINADGALLHKGIGYKPVSDFVKLGQTAKEATSQYYTLKKDALSLNSAQFLKFAAMAADFEDEEADQIISDYLAKQTNILANDDLIELVMVHVSGLQNLRDVRYFKANKELILKSGKFTAADFEERLVNLTMAYALSEEVQDPEADQIDYDKMNVVLKEFIPEKAFFITHYFKAQFALDNTKTEEALAEFNVLIESTPTKISFDQLCNAFMNMGPKFAEQGKLEPLLVKLDAVKLTAEDESKAFMKDFVKAIIYIKIKDFDKFKTKANQMIADKNVPDNVKSDLKMALERVGK</sequence>
<evidence type="ECO:0000313" key="4">
    <source>
        <dbReference type="EMBL" id="TKC03174.1"/>
    </source>
</evidence>
<evidence type="ECO:0000256" key="2">
    <source>
        <dbReference type="SAM" id="SignalP"/>
    </source>
</evidence>
<organism evidence="4 5">
    <name type="scientific">Pedobacter cryotolerans</name>
    <dbReference type="NCBI Taxonomy" id="2571270"/>
    <lineage>
        <taxon>Bacteria</taxon>
        <taxon>Pseudomonadati</taxon>
        <taxon>Bacteroidota</taxon>
        <taxon>Sphingobacteriia</taxon>
        <taxon>Sphingobacteriales</taxon>
        <taxon>Sphingobacteriaceae</taxon>
        <taxon>Pedobacter</taxon>
    </lineage>
</organism>
<gene>
    <name evidence="4" type="ORF">FA045_00975</name>
</gene>
<dbReference type="AlphaFoldDB" id="A0A4V5NYM7"/>
<dbReference type="CDD" id="cd02947">
    <property type="entry name" value="TRX_family"/>
    <property type="match status" value="1"/>
</dbReference>
<dbReference type="EMBL" id="SWBO01000001">
    <property type="protein sequence ID" value="TKC03174.1"/>
    <property type="molecule type" value="Genomic_DNA"/>
</dbReference>
<keyword evidence="1 2" id="KW-0732">Signal</keyword>
<dbReference type="OrthoDB" id="120730at2"/>
<dbReference type="RefSeq" id="WP_136873525.1">
    <property type="nucleotide sequence ID" value="NZ_SWBO01000001.1"/>
</dbReference>
<name>A0A4V5NYM7_9SPHI</name>
<dbReference type="PANTHER" id="PTHR15337">
    <property type="entry name" value="ANTERIOR GRADIENT PROTEIN-RELATED"/>
    <property type="match status" value="1"/>
</dbReference>
<keyword evidence="5" id="KW-1185">Reference proteome</keyword>
<dbReference type="SUPFAM" id="SSF52833">
    <property type="entry name" value="Thioredoxin-like"/>
    <property type="match status" value="1"/>
</dbReference>
<feature type="signal peptide" evidence="2">
    <location>
        <begin position="1"/>
        <end position="19"/>
    </location>
</feature>
<feature type="chain" id="PRO_5020304335" evidence="2">
    <location>
        <begin position="20"/>
        <end position="397"/>
    </location>
</feature>